<dbReference type="PANTHER" id="PTHR44943:SF5">
    <property type="entry name" value="BLL7697 PROTEIN"/>
    <property type="match status" value="1"/>
</dbReference>
<proteinExistence type="predicted"/>
<dbReference type="Pfam" id="PF13432">
    <property type="entry name" value="TPR_16"/>
    <property type="match status" value="2"/>
</dbReference>
<dbReference type="EMBL" id="CP028519">
    <property type="protein sequence ID" value="AVY94177.1"/>
    <property type="molecule type" value="Genomic_DNA"/>
</dbReference>
<evidence type="ECO:0000313" key="5">
    <source>
        <dbReference type="Proteomes" id="UP000244173"/>
    </source>
</evidence>
<keyword evidence="5" id="KW-1185">Reference proteome</keyword>
<reference evidence="4 5" key="1">
    <citation type="submission" date="2018-04" db="EMBL/GenBank/DDBJ databases">
        <title>Denitrifier Microvirgula.</title>
        <authorList>
            <person name="Anderson E."/>
            <person name="Jang J."/>
            <person name="Ishii S."/>
        </authorList>
    </citation>
    <scope>NUCLEOTIDE SEQUENCE [LARGE SCALE GENOMIC DNA]</scope>
    <source>
        <strain evidence="4 5">BE2.4</strain>
    </source>
</reference>
<accession>A0A2S0PA68</accession>
<dbReference type="Proteomes" id="UP000244173">
    <property type="component" value="Chromosome"/>
</dbReference>
<dbReference type="PANTHER" id="PTHR44943">
    <property type="entry name" value="CELLULOSE SYNTHASE OPERON PROTEIN C"/>
    <property type="match status" value="1"/>
</dbReference>
<organism evidence="4 5">
    <name type="scientific">Microvirgula aerodenitrificans</name>
    <dbReference type="NCBI Taxonomy" id="57480"/>
    <lineage>
        <taxon>Bacteria</taxon>
        <taxon>Pseudomonadati</taxon>
        <taxon>Pseudomonadota</taxon>
        <taxon>Betaproteobacteria</taxon>
        <taxon>Neisseriales</taxon>
        <taxon>Aquaspirillaceae</taxon>
        <taxon>Microvirgula</taxon>
    </lineage>
</organism>
<protein>
    <submittedName>
        <fullName evidence="4">Tetratricopeptide repeat protein</fullName>
    </submittedName>
</protein>
<dbReference type="InterPro" id="IPR051685">
    <property type="entry name" value="Ycf3/AcsC/BcsC/TPR_MFPF"/>
</dbReference>
<evidence type="ECO:0000313" key="4">
    <source>
        <dbReference type="EMBL" id="AVY94177.1"/>
    </source>
</evidence>
<dbReference type="InterPro" id="IPR019734">
    <property type="entry name" value="TPR_rpt"/>
</dbReference>
<keyword evidence="1" id="KW-0677">Repeat</keyword>
<dbReference type="Pfam" id="PF14559">
    <property type="entry name" value="TPR_19"/>
    <property type="match status" value="1"/>
</dbReference>
<dbReference type="Pfam" id="PF07719">
    <property type="entry name" value="TPR_2"/>
    <property type="match status" value="1"/>
</dbReference>
<dbReference type="PROSITE" id="PS50005">
    <property type="entry name" value="TPR"/>
    <property type="match status" value="1"/>
</dbReference>
<dbReference type="SMART" id="SM00028">
    <property type="entry name" value="TPR"/>
    <property type="match status" value="4"/>
</dbReference>
<evidence type="ECO:0000256" key="3">
    <source>
        <dbReference type="PROSITE-ProRule" id="PRU00339"/>
    </source>
</evidence>
<dbReference type="InterPro" id="IPR011990">
    <property type="entry name" value="TPR-like_helical_dom_sf"/>
</dbReference>
<sequence length="573" mass="62987">MLTLLLAACASTAKPVTGSPGGSEADLLTAQNEARAEEEARLPKVEMNEDLLFGLLASEYAAQNGQTAAAASTYLELAQEVRDPRLARRAAELSLVGGNLNMALASLSLWSALDPESEQARLQLALALARTGRLAEARPLFDSLLSVPSRAPALFSHIAVLAPRQADKQGNYEVVQELAQRFPTLPESRFALSASATEVGADAVADQAIHQLASSRPDWVIPVMWRVERLRALRPALAAPFLKQALADRPKSPLELQLSYPRLLVADRQYDQARAEFTRLDKRNPNNPDILYAIGILDYEHKDYDDAERHLKAASAAGYRDPAFILLTLGQMEDEQKRPEQARAYYEQVGQGAYYPQAQARIASLEAQSGQLNAALARIEKLGPDLKEPARLELWRAQLARDAGQQDRAYAILSTALRKYPAALELWYERGILADQLGRPGQAESDLRHALKLDPNSMQTRNALGYTLANRGIKLAEARQLIEKALADSPDNGMVMDSMGWVLFRQGRLTEAYDWLQRAYAALPDGEIAAHMIEVLVKQGKVADARALAANMLTLHPDSDVLAETVKRLKVQP</sequence>
<dbReference type="KEGG" id="maer:DAI18_09080"/>
<dbReference type="InterPro" id="IPR013105">
    <property type="entry name" value="TPR_2"/>
</dbReference>
<name>A0A2S0PA68_9NEIS</name>
<evidence type="ECO:0000256" key="2">
    <source>
        <dbReference type="ARBA" id="ARBA00022803"/>
    </source>
</evidence>
<gene>
    <name evidence="4" type="ORF">DAI18_09080</name>
</gene>
<feature type="repeat" description="TPR" evidence="3">
    <location>
        <begin position="424"/>
        <end position="457"/>
    </location>
</feature>
<keyword evidence="2 3" id="KW-0802">TPR repeat</keyword>
<evidence type="ECO:0000256" key="1">
    <source>
        <dbReference type="ARBA" id="ARBA00022737"/>
    </source>
</evidence>
<dbReference type="Gene3D" id="1.25.40.10">
    <property type="entry name" value="Tetratricopeptide repeat domain"/>
    <property type="match status" value="3"/>
</dbReference>
<dbReference type="STRING" id="1122240.GCA_000620105_02581"/>
<dbReference type="SUPFAM" id="SSF48452">
    <property type="entry name" value="TPR-like"/>
    <property type="match status" value="2"/>
</dbReference>
<dbReference type="AlphaFoldDB" id="A0A2S0PA68"/>